<feature type="domain" description="GST N-terminal" evidence="2">
    <location>
        <begin position="5"/>
        <end position="86"/>
    </location>
</feature>
<dbReference type="SUPFAM" id="SSF52833">
    <property type="entry name" value="Thioredoxin-like"/>
    <property type="match status" value="1"/>
</dbReference>
<dbReference type="Pfam" id="PF13409">
    <property type="entry name" value="GST_N_2"/>
    <property type="match status" value="1"/>
</dbReference>
<accession>A0AAJ0FVQ0</accession>
<dbReference type="CDD" id="cd03046">
    <property type="entry name" value="GST_N_GTT1_like"/>
    <property type="match status" value="1"/>
</dbReference>
<dbReference type="EMBL" id="JASWJB010000206">
    <property type="protein sequence ID" value="KAK2593564.1"/>
    <property type="molecule type" value="Genomic_DNA"/>
</dbReference>
<feature type="domain" description="GST C-terminal" evidence="3">
    <location>
        <begin position="112"/>
        <end position="228"/>
    </location>
</feature>
<evidence type="ECO:0000313" key="4">
    <source>
        <dbReference type="EMBL" id="KAK2593564.1"/>
    </source>
</evidence>
<dbReference type="Proteomes" id="UP001251528">
    <property type="component" value="Unassembled WGS sequence"/>
</dbReference>
<dbReference type="AlphaFoldDB" id="A0AAJ0FVQ0"/>
<dbReference type="Gene3D" id="1.20.1050.10">
    <property type="match status" value="1"/>
</dbReference>
<sequence>MSDNNLKPTLIHLENSCSQSVLWLLEELKVDYAIRKFARPSGQAPPELKDTHPQGKSPQLILPDGRVITQLSAILLYILSTYDSENRFHSVDHDPVREEQLVCIGACDLSSKLGSKFMFDGLTALSPFFIRPILSLVRNKINTLVLDPDVEAAMGVLENEIKGRQWFMGGDEPSRADFVLHFNVDLAVQPNYVKLEKYPALQEWMARCNAREAWKTSLKVGNGYDLDFPSKW</sequence>
<dbReference type="PANTHER" id="PTHR44051">
    <property type="entry name" value="GLUTATHIONE S-TRANSFERASE-RELATED"/>
    <property type="match status" value="1"/>
</dbReference>
<dbReference type="InterPro" id="IPR036249">
    <property type="entry name" value="Thioredoxin-like_sf"/>
</dbReference>
<dbReference type="Gene3D" id="3.40.30.10">
    <property type="entry name" value="Glutaredoxin"/>
    <property type="match status" value="1"/>
</dbReference>
<evidence type="ECO:0008006" key="6">
    <source>
        <dbReference type="Google" id="ProtNLM"/>
    </source>
</evidence>
<dbReference type="PROSITE" id="PS50405">
    <property type="entry name" value="GST_CTER"/>
    <property type="match status" value="1"/>
</dbReference>
<dbReference type="InterPro" id="IPR010987">
    <property type="entry name" value="Glutathione-S-Trfase_C-like"/>
</dbReference>
<gene>
    <name evidence="4" type="ORF">QQS21_008739</name>
</gene>
<name>A0AAJ0FVQ0_9HYPO</name>
<dbReference type="SUPFAM" id="SSF47616">
    <property type="entry name" value="GST C-terminal domain-like"/>
    <property type="match status" value="1"/>
</dbReference>
<protein>
    <recommendedName>
        <fullName evidence="6">Glutathione S-transferase</fullName>
    </recommendedName>
</protein>
<evidence type="ECO:0000313" key="5">
    <source>
        <dbReference type="Proteomes" id="UP001251528"/>
    </source>
</evidence>
<dbReference type="SFLD" id="SFLDS00019">
    <property type="entry name" value="Glutathione_Transferase_(cytos"/>
    <property type="match status" value="1"/>
</dbReference>
<dbReference type="InterPro" id="IPR036282">
    <property type="entry name" value="Glutathione-S-Trfase_C_sf"/>
</dbReference>
<keyword evidence="5" id="KW-1185">Reference proteome</keyword>
<comment type="caution">
    <text evidence="4">The sequence shown here is derived from an EMBL/GenBank/DDBJ whole genome shotgun (WGS) entry which is preliminary data.</text>
</comment>
<dbReference type="PANTHER" id="PTHR44051:SF9">
    <property type="entry name" value="GLUTATHIONE S-TRANSFERASE 1"/>
    <property type="match status" value="1"/>
</dbReference>
<dbReference type="InterPro" id="IPR040079">
    <property type="entry name" value="Glutathione_S-Trfase"/>
</dbReference>
<dbReference type="InterPro" id="IPR004045">
    <property type="entry name" value="Glutathione_S-Trfase_N"/>
</dbReference>
<evidence type="ECO:0000259" key="2">
    <source>
        <dbReference type="PROSITE" id="PS50404"/>
    </source>
</evidence>
<reference evidence="4" key="1">
    <citation type="submission" date="2023-06" db="EMBL/GenBank/DDBJ databases">
        <title>Conoideocrella luteorostrata (Hypocreales: Clavicipitaceae), a potential biocontrol fungus for elongate hemlock scale in United States Christmas tree production areas.</title>
        <authorList>
            <person name="Barrett H."/>
            <person name="Lovett B."/>
            <person name="Macias A.M."/>
            <person name="Stajich J.E."/>
            <person name="Kasson M.T."/>
        </authorList>
    </citation>
    <scope>NUCLEOTIDE SEQUENCE</scope>
    <source>
        <strain evidence="4">ARSEF 14590</strain>
    </source>
</reference>
<proteinExistence type="inferred from homology"/>
<dbReference type="PROSITE" id="PS50404">
    <property type="entry name" value="GST_NTER"/>
    <property type="match status" value="1"/>
</dbReference>
<dbReference type="Pfam" id="PF00043">
    <property type="entry name" value="GST_C"/>
    <property type="match status" value="1"/>
</dbReference>
<evidence type="ECO:0000259" key="3">
    <source>
        <dbReference type="PROSITE" id="PS50405"/>
    </source>
</evidence>
<evidence type="ECO:0000256" key="1">
    <source>
        <dbReference type="ARBA" id="ARBA00007409"/>
    </source>
</evidence>
<comment type="similarity">
    <text evidence="1">Belongs to the GST superfamily.</text>
</comment>
<organism evidence="4 5">
    <name type="scientific">Conoideocrella luteorostrata</name>
    <dbReference type="NCBI Taxonomy" id="1105319"/>
    <lineage>
        <taxon>Eukaryota</taxon>
        <taxon>Fungi</taxon>
        <taxon>Dikarya</taxon>
        <taxon>Ascomycota</taxon>
        <taxon>Pezizomycotina</taxon>
        <taxon>Sordariomycetes</taxon>
        <taxon>Hypocreomycetidae</taxon>
        <taxon>Hypocreales</taxon>
        <taxon>Clavicipitaceae</taxon>
        <taxon>Conoideocrella</taxon>
    </lineage>
</organism>
<dbReference type="InterPro" id="IPR004046">
    <property type="entry name" value="GST_C"/>
</dbReference>